<sequence length="415" mass="42789">MTARAAGLPAYALFAALLASAGLPIYIHAPKFYVDEYGVSLTALGAVLFGLRLLDVVQDPALGWLAQALRAQRAAAVAVAATVMALAMLGLFAVPAPVAPVLWFAFMLTLVFSSFSFLTICFYAQGVAKADTLPGAGHLTLARWRETGALLGVCVASVAPLLLGMALDRPFAGFAVGFVVLALWAATAMRGEWRAAGVPVASGFGIVLRDLQARRLLLIALVNAAPVAVTSTLFLFYVELALDAPGWEGPLLLLFFLAAAGAAPLWGILAERHGARRVLLIAMALGIVAFGGALLLGPGDVMLFALVCLASGAVLGADLTLLPAMFAARMAQISPSAAEGFGLWSFVSKLTLAFAAVALLPALERAGLQTGAGDSSEASISLLIWFYAGVPCALKLLAIALLASANASANDVEKP</sequence>
<feature type="transmembrane region" description="Helical" evidence="1">
    <location>
        <begin position="37"/>
        <end position="54"/>
    </location>
</feature>
<name>A0ABM9XAX7_9RHOB</name>
<keyword evidence="1" id="KW-0472">Membrane</keyword>
<feature type="transmembrane region" description="Helical" evidence="1">
    <location>
        <begin position="74"/>
        <end position="95"/>
    </location>
</feature>
<dbReference type="RefSeq" id="WP_007118783.1">
    <property type="nucleotide sequence ID" value="NZ_ABID01000001.1"/>
</dbReference>
<evidence type="ECO:0000313" key="2">
    <source>
        <dbReference type="EMBL" id="EDQ06714.1"/>
    </source>
</evidence>
<evidence type="ECO:0000313" key="3">
    <source>
        <dbReference type="Proteomes" id="UP000003257"/>
    </source>
</evidence>
<dbReference type="InterPro" id="IPR036259">
    <property type="entry name" value="MFS_trans_sf"/>
</dbReference>
<proteinExistence type="predicted"/>
<dbReference type="Pfam" id="PF13347">
    <property type="entry name" value="MFS_2"/>
    <property type="match status" value="1"/>
</dbReference>
<feature type="transmembrane region" description="Helical" evidence="1">
    <location>
        <begin position="278"/>
        <end position="297"/>
    </location>
</feature>
<gene>
    <name evidence="2" type="ORF">OIHEL45_07850</name>
</gene>
<evidence type="ECO:0000256" key="1">
    <source>
        <dbReference type="SAM" id="Phobius"/>
    </source>
</evidence>
<keyword evidence="1" id="KW-0812">Transmembrane</keyword>
<feature type="transmembrane region" description="Helical" evidence="1">
    <location>
        <begin position="101"/>
        <end position="126"/>
    </location>
</feature>
<keyword evidence="3" id="KW-1185">Reference proteome</keyword>
<dbReference type="SUPFAM" id="SSF103473">
    <property type="entry name" value="MFS general substrate transporter"/>
    <property type="match status" value="1"/>
</dbReference>
<dbReference type="EMBL" id="ABID01000001">
    <property type="protein sequence ID" value="EDQ06714.1"/>
    <property type="molecule type" value="Genomic_DNA"/>
</dbReference>
<feature type="transmembrane region" description="Helical" evidence="1">
    <location>
        <begin position="340"/>
        <end position="363"/>
    </location>
</feature>
<accession>A0ABM9XAX7</accession>
<dbReference type="Proteomes" id="UP000003257">
    <property type="component" value="Unassembled WGS sequence"/>
</dbReference>
<organism evidence="2 3">
    <name type="scientific">Sulfitobacter indolifex HEL-45</name>
    <dbReference type="NCBI Taxonomy" id="391624"/>
    <lineage>
        <taxon>Bacteria</taxon>
        <taxon>Pseudomonadati</taxon>
        <taxon>Pseudomonadota</taxon>
        <taxon>Alphaproteobacteria</taxon>
        <taxon>Rhodobacterales</taxon>
        <taxon>Roseobacteraceae</taxon>
        <taxon>Sulfitobacter</taxon>
    </lineage>
</organism>
<dbReference type="Gene3D" id="1.20.1250.20">
    <property type="entry name" value="MFS general substrate transporter like domains"/>
    <property type="match status" value="1"/>
</dbReference>
<feature type="transmembrane region" description="Helical" evidence="1">
    <location>
        <begin position="383"/>
        <end position="405"/>
    </location>
</feature>
<feature type="transmembrane region" description="Helical" evidence="1">
    <location>
        <begin position="250"/>
        <end position="269"/>
    </location>
</feature>
<feature type="transmembrane region" description="Helical" evidence="1">
    <location>
        <begin position="303"/>
        <end position="328"/>
    </location>
</feature>
<keyword evidence="1" id="KW-1133">Transmembrane helix</keyword>
<protein>
    <submittedName>
        <fullName evidence="2">Sodium:galactoside symporter family protein, putative</fullName>
    </submittedName>
</protein>
<feature type="transmembrane region" description="Helical" evidence="1">
    <location>
        <begin position="216"/>
        <end position="238"/>
    </location>
</feature>
<reference evidence="2 3" key="1">
    <citation type="submission" date="2007-11" db="EMBL/GenBank/DDBJ databases">
        <authorList>
            <person name="Wagner-Dobler I."/>
            <person name="Ferriera S."/>
            <person name="Johnson J."/>
            <person name="Kravitz S."/>
            <person name="Beeson K."/>
            <person name="Sutton G."/>
            <person name="Rogers Y.-H."/>
            <person name="Friedman R."/>
            <person name="Frazier M."/>
            <person name="Venter J.C."/>
        </authorList>
    </citation>
    <scope>NUCLEOTIDE SEQUENCE [LARGE SCALE GENOMIC DNA]</scope>
    <source>
        <strain evidence="2 3">HEL-45</strain>
    </source>
</reference>
<feature type="transmembrane region" description="Helical" evidence="1">
    <location>
        <begin position="171"/>
        <end position="189"/>
    </location>
</feature>
<comment type="caution">
    <text evidence="2">The sequence shown here is derived from an EMBL/GenBank/DDBJ whole genome shotgun (WGS) entry which is preliminary data.</text>
</comment>
<feature type="transmembrane region" description="Helical" evidence="1">
    <location>
        <begin position="147"/>
        <end position="165"/>
    </location>
</feature>